<dbReference type="PANTHER" id="PTHR40640:SF1">
    <property type="entry name" value="ANCHORED GLYCOPROTEIN, PUTATIVE (AFU_ORTHOLOGUE AFUA_8G04860)-RELATED"/>
    <property type="match status" value="1"/>
</dbReference>
<feature type="signal peptide" evidence="1">
    <location>
        <begin position="1"/>
        <end position="22"/>
    </location>
</feature>
<keyword evidence="1" id="KW-0732">Signal</keyword>
<organism evidence="2 3">
    <name type="scientific">Acrodontium crateriforme</name>
    <dbReference type="NCBI Taxonomy" id="150365"/>
    <lineage>
        <taxon>Eukaryota</taxon>
        <taxon>Fungi</taxon>
        <taxon>Dikarya</taxon>
        <taxon>Ascomycota</taxon>
        <taxon>Pezizomycotina</taxon>
        <taxon>Dothideomycetes</taxon>
        <taxon>Dothideomycetidae</taxon>
        <taxon>Mycosphaerellales</taxon>
        <taxon>Teratosphaeriaceae</taxon>
        <taxon>Acrodontium</taxon>
    </lineage>
</organism>
<dbReference type="Proteomes" id="UP001303373">
    <property type="component" value="Chromosome 2"/>
</dbReference>
<gene>
    <name evidence="2" type="ORF">R9X50_00105400</name>
</gene>
<dbReference type="AlphaFoldDB" id="A0AAQ3LZE2"/>
<sequence length="220" mass="21830">MWVRRLHLARLAAASGVHASAATTTTTNITSGLPTVSLFLPMADPSQLLAASIVTAEPNGTVYVIGCLPTVDAADCGFSPPVTVTEDDDSLRFTMSYNVGDDLTDSSLLGSGSTSASSAPLEITSNCQLYGAPRATSAVCTGNNAVSGLGNAASSTTLASSELNYMPVIITAGAQKTSMAAAATASTAASSATSLGSAAMGPVVQNLAIGAGLIAARILI</sequence>
<evidence type="ECO:0000256" key="1">
    <source>
        <dbReference type="SAM" id="SignalP"/>
    </source>
</evidence>
<evidence type="ECO:0000313" key="2">
    <source>
        <dbReference type="EMBL" id="WPG98266.1"/>
    </source>
</evidence>
<feature type="chain" id="PRO_5042919991" description="GPI anchored protein" evidence="1">
    <location>
        <begin position="23"/>
        <end position="220"/>
    </location>
</feature>
<evidence type="ECO:0008006" key="4">
    <source>
        <dbReference type="Google" id="ProtNLM"/>
    </source>
</evidence>
<protein>
    <recommendedName>
        <fullName evidence="4">GPI anchored protein</fullName>
    </recommendedName>
</protein>
<dbReference type="EMBL" id="CP138581">
    <property type="protein sequence ID" value="WPG98266.1"/>
    <property type="molecule type" value="Genomic_DNA"/>
</dbReference>
<evidence type="ECO:0000313" key="3">
    <source>
        <dbReference type="Proteomes" id="UP001303373"/>
    </source>
</evidence>
<reference evidence="2 3" key="1">
    <citation type="submission" date="2023-11" db="EMBL/GenBank/DDBJ databases">
        <title>An acidophilic fungus is an integral part of prey digestion in a carnivorous sundew plant.</title>
        <authorList>
            <person name="Tsai I.J."/>
        </authorList>
    </citation>
    <scope>NUCLEOTIDE SEQUENCE [LARGE SCALE GENOMIC DNA]</scope>
    <source>
        <strain evidence="2">169a</strain>
    </source>
</reference>
<proteinExistence type="predicted"/>
<dbReference type="PANTHER" id="PTHR40640">
    <property type="entry name" value="ANCHORED GLYCOPROTEIN, PUTATIVE (AFU_ORTHOLOGUE AFUA_8G04860)-RELATED"/>
    <property type="match status" value="1"/>
</dbReference>
<name>A0AAQ3LZE2_9PEZI</name>
<accession>A0AAQ3LZE2</accession>
<keyword evidence="3" id="KW-1185">Reference proteome</keyword>